<gene>
    <name evidence="1" type="ORF">V2H45_00895</name>
</gene>
<reference evidence="1" key="1">
    <citation type="submission" date="2024-01" db="EMBL/GenBank/DDBJ databases">
        <title>Bank of Algae and Cyanobacteria of the Azores (BACA) strain genomes.</title>
        <authorList>
            <person name="Luz R."/>
            <person name="Cordeiro R."/>
            <person name="Fonseca A."/>
            <person name="Goncalves V."/>
        </authorList>
    </citation>
    <scope>NUCLEOTIDE SEQUENCE</scope>
    <source>
        <strain evidence="1">BACA0141</strain>
    </source>
</reference>
<dbReference type="EMBL" id="JAZBJZ010000002">
    <property type="protein sequence ID" value="MEE3715296.1"/>
    <property type="molecule type" value="Genomic_DNA"/>
</dbReference>
<evidence type="ECO:0000313" key="2">
    <source>
        <dbReference type="Proteomes" id="UP001333818"/>
    </source>
</evidence>
<proteinExistence type="predicted"/>
<dbReference type="Proteomes" id="UP001333818">
    <property type="component" value="Unassembled WGS sequence"/>
</dbReference>
<evidence type="ECO:0000313" key="1">
    <source>
        <dbReference type="EMBL" id="MEE3715296.1"/>
    </source>
</evidence>
<organism evidence="1 2">
    <name type="scientific">Tumidithrix elongata BACA0141</name>
    <dbReference type="NCBI Taxonomy" id="2716417"/>
    <lineage>
        <taxon>Bacteria</taxon>
        <taxon>Bacillati</taxon>
        <taxon>Cyanobacteriota</taxon>
        <taxon>Cyanophyceae</taxon>
        <taxon>Pseudanabaenales</taxon>
        <taxon>Pseudanabaenaceae</taxon>
        <taxon>Tumidithrix</taxon>
        <taxon>Tumidithrix elongata</taxon>
    </lineage>
</organism>
<keyword evidence="2" id="KW-1185">Reference proteome</keyword>
<dbReference type="AlphaFoldDB" id="A0AAW9PXI8"/>
<protein>
    <submittedName>
        <fullName evidence="1">Uncharacterized protein</fullName>
    </submittedName>
</protein>
<name>A0AAW9PXI8_9CYAN</name>
<comment type="caution">
    <text evidence="1">The sequence shown here is derived from an EMBL/GenBank/DDBJ whole genome shotgun (WGS) entry which is preliminary data.</text>
</comment>
<accession>A0AAW9PXI8</accession>
<sequence>MSVLHKNKEIYNCAFILLVHLILQASERRTTHPWGLAIFNSLAQIQKINQESQATGDELSKEQLMGILESAYETALVNAVVEAWGGIYKPEQLGSMVDRDEIIREAIAMIIAE</sequence>
<dbReference type="RefSeq" id="WP_330481714.1">
    <property type="nucleotide sequence ID" value="NZ_JAZBJZ010000002.1"/>
</dbReference>